<organism evidence="1 2">
    <name type="scientific">Guyanagaster necrorhizus</name>
    <dbReference type="NCBI Taxonomy" id="856835"/>
    <lineage>
        <taxon>Eukaryota</taxon>
        <taxon>Fungi</taxon>
        <taxon>Dikarya</taxon>
        <taxon>Basidiomycota</taxon>
        <taxon>Agaricomycotina</taxon>
        <taxon>Agaricomycetes</taxon>
        <taxon>Agaricomycetidae</taxon>
        <taxon>Agaricales</taxon>
        <taxon>Marasmiineae</taxon>
        <taxon>Physalacriaceae</taxon>
        <taxon>Guyanagaster</taxon>
    </lineage>
</organism>
<name>A0A9P8ANX8_9AGAR</name>
<accession>A0A9P8ANX8</accession>
<dbReference type="RefSeq" id="XP_043035839.1">
    <property type="nucleotide sequence ID" value="XM_043178420.1"/>
</dbReference>
<keyword evidence="2" id="KW-1185">Reference proteome</keyword>
<gene>
    <name evidence="1" type="ORF">BT62DRAFT_1040801</name>
</gene>
<dbReference type="EMBL" id="MU250552">
    <property type="protein sequence ID" value="KAG7442339.1"/>
    <property type="molecule type" value="Genomic_DNA"/>
</dbReference>
<dbReference type="SUPFAM" id="SSF52047">
    <property type="entry name" value="RNI-like"/>
    <property type="match status" value="1"/>
</dbReference>
<comment type="caution">
    <text evidence="1">The sequence shown here is derived from an EMBL/GenBank/DDBJ whole genome shotgun (WGS) entry which is preliminary data.</text>
</comment>
<dbReference type="Proteomes" id="UP000812287">
    <property type="component" value="Unassembled WGS sequence"/>
</dbReference>
<sequence length="406" mass="46215">MHHAYSLPSILPMHHAYSFPGIPPMHHAYSFPGILPMHHAFSFPSILPLQYIDTYSRFGPCLDRMPSVSQLYRHRALNKHHPVNSIYIDGRGNDRYDPAFSALLHLLAKESIHAKNPIKSLTIVDLDWRRLVDRSTCNAAFRSFSGIIYLRVKNIRCRVDELRSLILSFPNLAILDLQGVVFDEQERLTQPDGEQQYPKLSRLTITLDDNAVSVLDLFRTIVSPGQIYHLELKGADKIPGTVEVMHRIVSLSKAALSLGIGHINMGYFGYVRMPGPILQIAGLNNLTLTIALSFSYNYILAVRWWTEVFKALPAENNLRRLTIRLSGSWADAGLAIEGRLYNDWRALDGALCNPSVHLDSFVLETQMSDPENTGFKVQVWMENEGLRGVFKTYDAKQRFEFRNNWP</sequence>
<dbReference type="GeneID" id="66100710"/>
<protein>
    <submittedName>
        <fullName evidence="1">Uncharacterized protein</fullName>
    </submittedName>
</protein>
<evidence type="ECO:0000313" key="2">
    <source>
        <dbReference type="Proteomes" id="UP000812287"/>
    </source>
</evidence>
<dbReference type="AlphaFoldDB" id="A0A9P8ANX8"/>
<dbReference type="OrthoDB" id="2951698at2759"/>
<evidence type="ECO:0000313" key="1">
    <source>
        <dbReference type="EMBL" id="KAG7442339.1"/>
    </source>
</evidence>
<proteinExistence type="predicted"/>
<reference evidence="1" key="1">
    <citation type="submission" date="2020-11" db="EMBL/GenBank/DDBJ databases">
        <title>Adaptations for nitrogen fixation in a non-lichenized fungal sporocarp promotes dispersal by wood-feeding termites.</title>
        <authorList>
            <consortium name="DOE Joint Genome Institute"/>
            <person name="Koch R.A."/>
            <person name="Yoon G."/>
            <person name="Arayal U."/>
            <person name="Lail K."/>
            <person name="Amirebrahimi M."/>
            <person name="Labutti K."/>
            <person name="Lipzen A."/>
            <person name="Riley R."/>
            <person name="Barry K."/>
            <person name="Henrissat B."/>
            <person name="Grigoriev I.V."/>
            <person name="Herr J.R."/>
            <person name="Aime M.C."/>
        </authorList>
    </citation>
    <scope>NUCLEOTIDE SEQUENCE</scope>
    <source>
        <strain evidence="1">MCA 3950</strain>
    </source>
</reference>